<keyword evidence="4" id="KW-1185">Reference proteome</keyword>
<accession>A0ABD8B7X2</accession>
<sequence>MRGLCRTDAPQGAAVLLAVLLLGGCRALPDLSLREPSWHIPVAAAPQLDSMLHLSAPERGVPPPNAHVYVLDHPHDAFTARAALIANARVALDVQYYIWRNDVSGGLLFQYLHQAAERGVRVRVLLDDNNTAGHDAVLAALDAHPNIQIRLFNPFLYRKWRFLGYLTDFPRLNRRMHNKSLTADNRVAIVGGRNIGDEYFQGTDEHAFADLDVLAAGGIVGQISADFDRYWQSDSAYPLAHIVRTAPDPDFPPQAPSPAQQRYLAQNARTPLARALARGKIRLTAAHTRLVSDDPAKALDRRTRSNIVAALNDALDTPARDLYLVSPYFVPTAKGAQILRDFAAKGVGVTVFTNSLRATDVAAVHSGYARYRKPLLQAGVQLYEFKPAAPKPAPSTGKKHKPVRDRGLTGSSATSLHAKTFIIDKQRVFVGSLNLDPRSARLNTEMGLVIRHPRLAGQMRQHLQEDTRHHAYRVGLNRHGRLIWHDPQSGQTLQQEPEAGFWRRWLVRVLSVLPIERLL</sequence>
<dbReference type="CDD" id="cd09111">
    <property type="entry name" value="PLDc_ymdC_like_1"/>
    <property type="match status" value="1"/>
</dbReference>
<name>A0ABD8B7X2_9NEIS</name>
<dbReference type="Pfam" id="PF13091">
    <property type="entry name" value="PLDc_2"/>
    <property type="match status" value="2"/>
</dbReference>
<dbReference type="KEGG" id="ckh:LVJ77_01335"/>
<dbReference type="GO" id="GO:0030572">
    <property type="term" value="F:phosphatidyltransferase activity"/>
    <property type="evidence" value="ECO:0007669"/>
    <property type="project" value="UniProtKB-ARBA"/>
</dbReference>
<feature type="region of interest" description="Disordered" evidence="1">
    <location>
        <begin position="389"/>
        <end position="411"/>
    </location>
</feature>
<evidence type="ECO:0000256" key="1">
    <source>
        <dbReference type="SAM" id="MobiDB-lite"/>
    </source>
</evidence>
<dbReference type="InterPro" id="IPR001736">
    <property type="entry name" value="PLipase_D/transphosphatidylase"/>
</dbReference>
<feature type="domain" description="PLD phosphodiesterase" evidence="2">
    <location>
        <begin position="172"/>
        <end position="199"/>
    </location>
</feature>
<gene>
    <name evidence="3" type="ORF">LVJ77_01335</name>
</gene>
<dbReference type="SUPFAM" id="SSF56024">
    <property type="entry name" value="Phospholipase D/nuclease"/>
    <property type="match status" value="2"/>
</dbReference>
<dbReference type="GO" id="GO:0032049">
    <property type="term" value="P:cardiolipin biosynthetic process"/>
    <property type="evidence" value="ECO:0007669"/>
    <property type="project" value="UniProtKB-ARBA"/>
</dbReference>
<evidence type="ECO:0000259" key="2">
    <source>
        <dbReference type="PROSITE" id="PS50035"/>
    </source>
</evidence>
<dbReference type="PANTHER" id="PTHR21248:SF12">
    <property type="entry name" value="CARDIOLIPIN SYNTHASE C"/>
    <property type="match status" value="1"/>
</dbReference>
<dbReference type="Gene3D" id="3.30.870.10">
    <property type="entry name" value="Endonuclease Chain A"/>
    <property type="match status" value="2"/>
</dbReference>
<dbReference type="InterPro" id="IPR025202">
    <property type="entry name" value="PLD-like_dom"/>
</dbReference>
<reference evidence="3 4" key="1">
    <citation type="journal article" date="2022" name="Res Sq">
        <title>Evolution of multicellular longitudinally dividing oral cavity symbionts (Neisseriaceae).</title>
        <authorList>
            <person name="Nyongesa S."/>
            <person name="Weber P."/>
            <person name="Bernet E."/>
            <person name="Pullido F."/>
            <person name="Nieckarz M."/>
            <person name="Delaby M."/>
            <person name="Nieves C."/>
            <person name="Viehboeck T."/>
            <person name="Krause N."/>
            <person name="Rivera-Millot A."/>
            <person name="Nakamura A."/>
            <person name="Vischer N."/>
            <person name="VanNieuwenhze M."/>
            <person name="Brun Y."/>
            <person name="Cava F."/>
            <person name="Bulgheresi S."/>
            <person name="Veyrier F."/>
        </authorList>
    </citation>
    <scope>NUCLEOTIDE SEQUENCE [LARGE SCALE GENOMIC DNA]</scope>
    <source>
        <strain evidence="3 4">17694</strain>
    </source>
</reference>
<protein>
    <submittedName>
        <fullName evidence="3">Phospholipase D family protein</fullName>
    </submittedName>
</protein>
<evidence type="ECO:0000313" key="4">
    <source>
        <dbReference type="Proteomes" id="UP000831534"/>
    </source>
</evidence>
<evidence type="ECO:0000313" key="3">
    <source>
        <dbReference type="EMBL" id="XHH50091.1"/>
    </source>
</evidence>
<organism evidence="3 4">
    <name type="scientific">Conchiformibius kuhniae</name>
    <dbReference type="NCBI Taxonomy" id="211502"/>
    <lineage>
        <taxon>Bacteria</taxon>
        <taxon>Pseudomonadati</taxon>
        <taxon>Pseudomonadota</taxon>
        <taxon>Betaproteobacteria</taxon>
        <taxon>Neisseriales</taxon>
        <taxon>Neisseriaceae</taxon>
        <taxon>Conchiformibius</taxon>
    </lineage>
</organism>
<dbReference type="PROSITE" id="PS51257">
    <property type="entry name" value="PROKAR_LIPOPROTEIN"/>
    <property type="match status" value="1"/>
</dbReference>
<dbReference type="Proteomes" id="UP000831534">
    <property type="component" value="Chromosome"/>
</dbReference>
<dbReference type="EMBL" id="CP091521">
    <property type="protein sequence ID" value="XHH50091.1"/>
    <property type="molecule type" value="Genomic_DNA"/>
</dbReference>
<dbReference type="RefSeq" id="WP_051255552.1">
    <property type="nucleotide sequence ID" value="NZ_CP091521.1"/>
</dbReference>
<dbReference type="CDD" id="cd09113">
    <property type="entry name" value="PLDc_ymdC_like_2"/>
    <property type="match status" value="1"/>
</dbReference>
<dbReference type="PANTHER" id="PTHR21248">
    <property type="entry name" value="CARDIOLIPIN SYNTHASE"/>
    <property type="match status" value="1"/>
</dbReference>
<proteinExistence type="predicted"/>
<dbReference type="PROSITE" id="PS50035">
    <property type="entry name" value="PLD"/>
    <property type="match status" value="2"/>
</dbReference>
<feature type="domain" description="PLD phosphodiesterase" evidence="2">
    <location>
        <begin position="412"/>
        <end position="439"/>
    </location>
</feature>
<dbReference type="SMART" id="SM00155">
    <property type="entry name" value="PLDc"/>
    <property type="match status" value="2"/>
</dbReference>
<dbReference type="AlphaFoldDB" id="A0ABD8B7X2"/>